<name>A0A9X1YEJ7_9BURK</name>
<organism evidence="1 2">
    <name type="scientific">Scleromatobacter humisilvae</name>
    <dbReference type="NCBI Taxonomy" id="2897159"/>
    <lineage>
        <taxon>Bacteria</taxon>
        <taxon>Pseudomonadati</taxon>
        <taxon>Pseudomonadota</taxon>
        <taxon>Betaproteobacteria</taxon>
        <taxon>Burkholderiales</taxon>
        <taxon>Sphaerotilaceae</taxon>
        <taxon>Scleromatobacter</taxon>
    </lineage>
</organism>
<evidence type="ECO:0000313" key="1">
    <source>
        <dbReference type="EMBL" id="MCK9684446.1"/>
    </source>
</evidence>
<dbReference type="AlphaFoldDB" id="A0A9X1YEJ7"/>
<dbReference type="EMBL" id="JAJLJH010000001">
    <property type="protein sequence ID" value="MCK9684446.1"/>
    <property type="molecule type" value="Genomic_DNA"/>
</dbReference>
<dbReference type="RefSeq" id="WP_275680476.1">
    <property type="nucleotide sequence ID" value="NZ_JAJLJH010000001.1"/>
</dbReference>
<dbReference type="Proteomes" id="UP001139353">
    <property type="component" value="Unassembled WGS sequence"/>
</dbReference>
<proteinExistence type="predicted"/>
<keyword evidence="2" id="KW-1185">Reference proteome</keyword>
<protein>
    <submittedName>
        <fullName evidence="1">Uncharacterized protein</fullName>
    </submittedName>
</protein>
<reference evidence="1" key="1">
    <citation type="submission" date="2021-11" db="EMBL/GenBank/DDBJ databases">
        <title>BS-T2-15 a new species belonging to the Comamonadaceae family isolated from the soil of a French oak forest.</title>
        <authorList>
            <person name="Mieszkin S."/>
            <person name="Alain K."/>
        </authorList>
    </citation>
    <scope>NUCLEOTIDE SEQUENCE</scope>
    <source>
        <strain evidence="1">BS-T2-15</strain>
    </source>
</reference>
<evidence type="ECO:0000313" key="2">
    <source>
        <dbReference type="Proteomes" id="UP001139353"/>
    </source>
</evidence>
<gene>
    <name evidence="1" type="ORF">LPC04_01845</name>
</gene>
<sequence length="78" mass="7778">MSKNHVAAPIMQISSRVVALGLFLVVALEMGGVYALSQGPAASAVVATEDGAAAGAPAKPRVARVEISIVAQADTPAH</sequence>
<accession>A0A9X1YEJ7</accession>
<comment type="caution">
    <text evidence="1">The sequence shown here is derived from an EMBL/GenBank/DDBJ whole genome shotgun (WGS) entry which is preliminary data.</text>
</comment>